<dbReference type="AlphaFoldDB" id="A0A8D8AB25"/>
<proteinExistence type="predicted"/>
<organism evidence="1">
    <name type="scientific">Culex pipiens</name>
    <name type="common">House mosquito</name>
    <dbReference type="NCBI Taxonomy" id="7175"/>
    <lineage>
        <taxon>Eukaryota</taxon>
        <taxon>Metazoa</taxon>
        <taxon>Ecdysozoa</taxon>
        <taxon>Arthropoda</taxon>
        <taxon>Hexapoda</taxon>
        <taxon>Insecta</taxon>
        <taxon>Pterygota</taxon>
        <taxon>Neoptera</taxon>
        <taxon>Endopterygota</taxon>
        <taxon>Diptera</taxon>
        <taxon>Nematocera</taxon>
        <taxon>Culicoidea</taxon>
        <taxon>Culicidae</taxon>
        <taxon>Culicinae</taxon>
        <taxon>Culicini</taxon>
        <taxon>Culex</taxon>
        <taxon>Culex</taxon>
    </lineage>
</organism>
<protein>
    <submittedName>
        <fullName evidence="1">(northern house mosquito) hypothetical protein</fullName>
    </submittedName>
</protein>
<dbReference type="PROSITE" id="PS51257">
    <property type="entry name" value="PROKAR_LIPOPROTEIN"/>
    <property type="match status" value="1"/>
</dbReference>
<evidence type="ECO:0000313" key="1">
    <source>
        <dbReference type="EMBL" id="CAG6451537.1"/>
    </source>
</evidence>
<sequence length="161" mass="17829">MYFGFSRLFTGIISLSSGSSSCSGLNSSSEHSTVCCSFSSASSGSIFICWATEICSRFSASTHCLTNRYASSSRSMQSSQRLRVTTGLSWLSCSWLNSINFSLCSTVRSNRARSGLSQIQQTSCECWNFTAMGSIVVSGLRRCKFIDDYKLIYCFQQKFVR</sequence>
<dbReference type="EMBL" id="HBUE01018465">
    <property type="protein sequence ID" value="CAG6451537.1"/>
    <property type="molecule type" value="Transcribed_RNA"/>
</dbReference>
<name>A0A8D8AB25_CULPI</name>
<reference evidence="1" key="1">
    <citation type="submission" date="2021-05" db="EMBL/GenBank/DDBJ databases">
        <authorList>
            <person name="Alioto T."/>
            <person name="Alioto T."/>
            <person name="Gomez Garrido J."/>
        </authorList>
    </citation>
    <scope>NUCLEOTIDE SEQUENCE</scope>
</reference>
<accession>A0A8D8AB25</accession>